<dbReference type="InterPro" id="IPR026136">
    <property type="entry name" value="RIPOR3"/>
</dbReference>
<reference evidence="6" key="1">
    <citation type="submission" date="2016-06" db="UniProtKB">
        <authorList>
            <consortium name="WormBaseParasite"/>
        </authorList>
    </citation>
    <scope>IDENTIFICATION</scope>
</reference>
<dbReference type="WBParaSite" id="SBAD_0000789301-mRNA-1">
    <property type="protein sequence ID" value="SBAD_0000789301-mRNA-1"/>
    <property type="gene ID" value="SBAD_0000789301"/>
</dbReference>
<dbReference type="EMBL" id="UZAM01010772">
    <property type="protein sequence ID" value="VDP13686.1"/>
    <property type="molecule type" value="Genomic_DNA"/>
</dbReference>
<evidence type="ECO:0000313" key="5">
    <source>
        <dbReference type="Proteomes" id="UP000270296"/>
    </source>
</evidence>
<dbReference type="OrthoDB" id="9999654at2759"/>
<dbReference type="Pfam" id="PF15903">
    <property type="entry name" value="PL48"/>
    <property type="match status" value="1"/>
</dbReference>
<organism evidence="6">
    <name type="scientific">Soboliphyme baturini</name>
    <dbReference type="NCBI Taxonomy" id="241478"/>
    <lineage>
        <taxon>Eukaryota</taxon>
        <taxon>Metazoa</taxon>
        <taxon>Ecdysozoa</taxon>
        <taxon>Nematoda</taxon>
        <taxon>Enoplea</taxon>
        <taxon>Dorylaimia</taxon>
        <taxon>Dioctophymatida</taxon>
        <taxon>Dioctophymatoidea</taxon>
        <taxon>Soboliphymatidae</taxon>
        <taxon>Soboliphyme</taxon>
    </lineage>
</organism>
<sequence>METFGYNQGWPPGSKASYNTVPSSDGVNGGLKEYRFGDVSAASVSSNIASPISLRNGQSITRANSVSPMLEKRTNGSATKFDTISRVCSKRSESDGQKFWSVKSSDSRSHDFNMRLDTSFDILIDALQLYADKFREELNALKELDTESCVYPDQQMKITERYLKRLEFKVSAARELKEQYEQIYTWKQEATLSRRGLTGKASQSLKSGLKQLSDKVIKIQSELEALTGNLKFVPKGIVGFARLMSGDIYEVSLKHGNQKWRCRTKIGANRKHTWIPSEVLFKCLLDDLLEIKVYEVKGFGKCLHLFENTIDPMELLKPDAQLMNMDLNRSGTLKLSMMISWDALDLNCIMQLPVVGASSRSLTNLNDTGKKKVRPVTWYPNMNEVGTTVNGSQMPKLVDSLPRRRTTEIGVNIIPRISPKPLIHSDDPILTLLQKVKNSVEALTDEYVQLNDLVVVLTQLLIEYKGYRIRVSPGSDSMKNTSDLNRHMANLNLESEKMASLSTPMTGHGPLRYRERMSIVKLLSETVILAHLKRLIESAPQLPKITQVLADQRTSTDLQNVWLSACRKQSRFTLPSNVLSDEISRWYSVIVTCRYPELQNKGSLLLASETLQCLECNVALRQLNFLEWKKASKLSFRIIVIQ</sequence>
<evidence type="ECO:0000256" key="1">
    <source>
        <dbReference type="ARBA" id="ARBA00005744"/>
    </source>
</evidence>
<dbReference type="InterPro" id="IPR031780">
    <property type="entry name" value="FAM65_N"/>
</dbReference>
<proteinExistence type="inferred from homology"/>
<keyword evidence="5" id="KW-1185">Reference proteome</keyword>
<evidence type="ECO:0000259" key="3">
    <source>
        <dbReference type="Pfam" id="PF15903"/>
    </source>
</evidence>
<evidence type="ECO:0000313" key="6">
    <source>
        <dbReference type="WBParaSite" id="SBAD_0000789301-mRNA-1"/>
    </source>
</evidence>
<dbReference type="Proteomes" id="UP000270296">
    <property type="component" value="Unassembled WGS sequence"/>
</dbReference>
<accession>A0A183IVF7</accession>
<dbReference type="PANTHER" id="PTHR15829:SF13">
    <property type="entry name" value="FAM65 N-TERMINAL DOMAIN-CONTAINING PROTEIN"/>
    <property type="match status" value="1"/>
</dbReference>
<feature type="coiled-coil region" evidence="2">
    <location>
        <begin position="124"/>
        <end position="183"/>
    </location>
</feature>
<protein>
    <submittedName>
        <fullName evidence="6">PL48 domain-containing protein</fullName>
    </submittedName>
</protein>
<feature type="domain" description="FAM65 N-terminal" evidence="3">
    <location>
        <begin position="61"/>
        <end position="348"/>
    </location>
</feature>
<comment type="similarity">
    <text evidence="1">Belongs to the RIPOR family.</text>
</comment>
<keyword evidence="2" id="KW-0175">Coiled coil</keyword>
<gene>
    <name evidence="4" type="ORF">SBAD_LOCUS7604</name>
</gene>
<evidence type="ECO:0000256" key="2">
    <source>
        <dbReference type="SAM" id="Coils"/>
    </source>
</evidence>
<reference evidence="4 5" key="2">
    <citation type="submission" date="2018-11" db="EMBL/GenBank/DDBJ databases">
        <authorList>
            <consortium name="Pathogen Informatics"/>
        </authorList>
    </citation>
    <scope>NUCLEOTIDE SEQUENCE [LARGE SCALE GENOMIC DNA]</scope>
</reference>
<dbReference type="AlphaFoldDB" id="A0A183IVF7"/>
<dbReference type="PANTHER" id="PTHR15829">
    <property type="entry name" value="PROTEIN KINASE PKN/PRK1, EFFECTOR"/>
    <property type="match status" value="1"/>
</dbReference>
<evidence type="ECO:0000313" key="4">
    <source>
        <dbReference type="EMBL" id="VDP13686.1"/>
    </source>
</evidence>
<name>A0A183IVF7_9BILA</name>